<dbReference type="AlphaFoldDB" id="M3D3A3"/>
<accession>M3D3A3</accession>
<protein>
    <submittedName>
        <fullName evidence="2">Uncharacterized protein</fullName>
    </submittedName>
</protein>
<keyword evidence="3" id="KW-1185">Reference proteome</keyword>
<feature type="region of interest" description="Disordered" evidence="1">
    <location>
        <begin position="226"/>
        <end position="274"/>
    </location>
</feature>
<feature type="region of interest" description="Disordered" evidence="1">
    <location>
        <begin position="65"/>
        <end position="98"/>
    </location>
</feature>
<dbReference type="HOGENOM" id="CLU_444933_0_0_1"/>
<dbReference type="OrthoDB" id="10400496at2759"/>
<dbReference type="GeneID" id="27902610"/>
<feature type="region of interest" description="Disordered" evidence="1">
    <location>
        <begin position="456"/>
        <end position="534"/>
    </location>
</feature>
<dbReference type="Proteomes" id="UP000016931">
    <property type="component" value="Unassembled WGS sequence"/>
</dbReference>
<sequence length="614" mass="66192">MTSTFEIAVETSDPARKPLAVGRNPENMIGERLKLPSVKAEAASGRDNFKRTALLERTVLLSDEEDADVSVKPDKPVRSTTGSPTPQTAKRARPADDDVALSGVDLPVEGRLGQPTNRTIAATAVGHGKPKNENTLVNDELRMSSNSSAAQNVFGDFGRFMPNDPSLEGSLEAAKKPKTALMLCGLDEDAPRESDTELLPEQEFPRNPYSVPVQHAPDRLVDAPVSQSLHGSSAMAKESPAASANPTMLQTAGKKPRTTSPPLPFSRTPQPPPLVHSLGEAATSPAAGDTVLPEVMNSPQVTNLPQVTKLGDGTIVCPLPDRGLSRMCIKVTHGVHRARNMQDHIRRVHPEDFVHGMSASEDSIQRMFSGALANPAVAQLIHQLETKQLSKRGSHTGVQDSQNQDIALQKLPAATHDCVDDLVVSGVGSSYPNALKDNLHNSQKGLEQRTAGRVAPPLIPQPHISPSLSQNMAPRRESPAGRPSTAYQPAPPLTRKDSHFSRPRGEPVQRAQQQRNLSSQSLAQMPPSMAPPLTPQQFAQMQSMMLPNPYTSESVPPPALMTNSGAWYHSFPLGHAGQAQIPQQRPHWNPVRVMDGHQPDCRCEECTSGIASYP</sequence>
<feature type="compositionally biased region" description="Polar residues" evidence="1">
    <location>
        <begin position="510"/>
        <end position="523"/>
    </location>
</feature>
<evidence type="ECO:0000256" key="1">
    <source>
        <dbReference type="SAM" id="MobiDB-lite"/>
    </source>
</evidence>
<feature type="compositionally biased region" description="Pro residues" evidence="1">
    <location>
        <begin position="259"/>
        <end position="274"/>
    </location>
</feature>
<reference evidence="2 3" key="1">
    <citation type="journal article" date="2012" name="PLoS Pathog.">
        <title>Diverse lifestyles and strategies of plant pathogenesis encoded in the genomes of eighteen Dothideomycetes fungi.</title>
        <authorList>
            <person name="Ohm R.A."/>
            <person name="Feau N."/>
            <person name="Henrissat B."/>
            <person name="Schoch C.L."/>
            <person name="Horwitz B.A."/>
            <person name="Barry K.W."/>
            <person name="Condon B.J."/>
            <person name="Copeland A.C."/>
            <person name="Dhillon B."/>
            <person name="Glaser F."/>
            <person name="Hesse C.N."/>
            <person name="Kosti I."/>
            <person name="LaButti K."/>
            <person name="Lindquist E.A."/>
            <person name="Lucas S."/>
            <person name="Salamov A.A."/>
            <person name="Bradshaw R.E."/>
            <person name="Ciuffetti L."/>
            <person name="Hamelin R.C."/>
            <person name="Kema G.H.J."/>
            <person name="Lawrence C."/>
            <person name="Scott J.A."/>
            <person name="Spatafora J.W."/>
            <person name="Turgeon B.G."/>
            <person name="de Wit P.J.G.M."/>
            <person name="Zhong S."/>
            <person name="Goodwin S.B."/>
            <person name="Grigoriev I.V."/>
        </authorList>
    </citation>
    <scope>NUCLEOTIDE SEQUENCE [LARGE SCALE GENOMIC DNA]</scope>
    <source>
        <strain evidence="2 3">SO2202</strain>
    </source>
</reference>
<feature type="compositionally biased region" description="Basic and acidic residues" evidence="1">
    <location>
        <begin position="494"/>
        <end position="507"/>
    </location>
</feature>
<evidence type="ECO:0000313" key="2">
    <source>
        <dbReference type="EMBL" id="EMF12710.1"/>
    </source>
</evidence>
<proteinExistence type="predicted"/>
<feature type="compositionally biased region" description="Polar residues" evidence="1">
    <location>
        <begin position="78"/>
        <end position="88"/>
    </location>
</feature>
<dbReference type="EMBL" id="KB456264">
    <property type="protein sequence ID" value="EMF12710.1"/>
    <property type="molecule type" value="Genomic_DNA"/>
</dbReference>
<evidence type="ECO:0000313" key="3">
    <source>
        <dbReference type="Proteomes" id="UP000016931"/>
    </source>
</evidence>
<dbReference type="RefSeq" id="XP_016760831.1">
    <property type="nucleotide sequence ID" value="XM_016905473.1"/>
</dbReference>
<organism evidence="2 3">
    <name type="scientific">Sphaerulina musiva (strain SO2202)</name>
    <name type="common">Poplar stem canker fungus</name>
    <name type="synonym">Septoria musiva</name>
    <dbReference type="NCBI Taxonomy" id="692275"/>
    <lineage>
        <taxon>Eukaryota</taxon>
        <taxon>Fungi</taxon>
        <taxon>Dikarya</taxon>
        <taxon>Ascomycota</taxon>
        <taxon>Pezizomycotina</taxon>
        <taxon>Dothideomycetes</taxon>
        <taxon>Dothideomycetidae</taxon>
        <taxon>Mycosphaerellales</taxon>
        <taxon>Mycosphaerellaceae</taxon>
        <taxon>Sphaerulina</taxon>
    </lineage>
</organism>
<gene>
    <name evidence="2" type="ORF">SEPMUDRAFT_149300</name>
</gene>
<feature type="region of interest" description="Disordered" evidence="1">
    <location>
        <begin position="1"/>
        <end position="25"/>
    </location>
</feature>
<name>M3D3A3_SPHMS</name>